<dbReference type="Proteomes" id="UP000184346">
    <property type="component" value="Unassembled WGS sequence"/>
</dbReference>
<proteinExistence type="predicted"/>
<evidence type="ECO:0000256" key="1">
    <source>
        <dbReference type="ARBA" id="ARBA00000085"/>
    </source>
</evidence>
<evidence type="ECO:0000313" key="16">
    <source>
        <dbReference type="Proteomes" id="UP000184346"/>
    </source>
</evidence>
<dbReference type="InterPro" id="IPR036097">
    <property type="entry name" value="HisK_dim/P_sf"/>
</dbReference>
<evidence type="ECO:0000256" key="3">
    <source>
        <dbReference type="ARBA" id="ARBA00012438"/>
    </source>
</evidence>
<dbReference type="Pfam" id="PF00672">
    <property type="entry name" value="HAMP"/>
    <property type="match status" value="1"/>
</dbReference>
<accession>A0A1M4Z685</accession>
<evidence type="ECO:0000256" key="10">
    <source>
        <dbReference type="ARBA" id="ARBA00023136"/>
    </source>
</evidence>
<dbReference type="EC" id="2.7.13.3" evidence="3"/>
<evidence type="ECO:0000256" key="6">
    <source>
        <dbReference type="ARBA" id="ARBA00022679"/>
    </source>
</evidence>
<dbReference type="SUPFAM" id="SSF55874">
    <property type="entry name" value="ATPase domain of HSP90 chaperone/DNA topoisomerase II/histidine kinase"/>
    <property type="match status" value="1"/>
</dbReference>
<gene>
    <name evidence="15" type="ORF">SAMN02745148_01881</name>
</gene>
<comment type="catalytic activity">
    <reaction evidence="1">
        <text>ATP + protein L-histidine = ADP + protein N-phospho-L-histidine.</text>
        <dbReference type="EC" id="2.7.13.3"/>
    </reaction>
</comment>
<keyword evidence="16" id="KW-1185">Reference proteome</keyword>
<dbReference type="SUPFAM" id="SSF47384">
    <property type="entry name" value="Homodimeric domain of signal transducing histidine kinase"/>
    <property type="match status" value="1"/>
</dbReference>
<name>A0A1M4Z685_9GAMM</name>
<evidence type="ECO:0000259" key="13">
    <source>
        <dbReference type="PROSITE" id="PS50109"/>
    </source>
</evidence>
<dbReference type="CDD" id="cd00082">
    <property type="entry name" value="HisKA"/>
    <property type="match status" value="1"/>
</dbReference>
<dbReference type="Gene3D" id="3.30.565.10">
    <property type="entry name" value="Histidine kinase-like ATPase, C-terminal domain"/>
    <property type="match status" value="1"/>
</dbReference>
<keyword evidence="5" id="KW-0597">Phosphoprotein</keyword>
<dbReference type="InterPro" id="IPR003661">
    <property type="entry name" value="HisK_dim/P_dom"/>
</dbReference>
<dbReference type="RefSeq" id="WP_072822084.1">
    <property type="nucleotide sequence ID" value="NZ_FQUJ01000007.1"/>
</dbReference>
<dbReference type="Gene3D" id="6.10.340.10">
    <property type="match status" value="1"/>
</dbReference>
<dbReference type="InterPro" id="IPR004358">
    <property type="entry name" value="Sig_transdc_His_kin-like_C"/>
</dbReference>
<dbReference type="Pfam" id="PF00512">
    <property type="entry name" value="HisKA"/>
    <property type="match status" value="1"/>
</dbReference>
<feature type="domain" description="HAMP" evidence="14">
    <location>
        <begin position="343"/>
        <end position="395"/>
    </location>
</feature>
<dbReference type="CDD" id="cd06225">
    <property type="entry name" value="HAMP"/>
    <property type="match status" value="1"/>
</dbReference>
<dbReference type="PRINTS" id="PR00344">
    <property type="entry name" value="BCTRLSENSOR"/>
</dbReference>
<comment type="subcellular location">
    <subcellularLocation>
        <location evidence="2">Cell membrane</location>
        <topology evidence="2">Multi-pass membrane protein</topology>
    </subcellularLocation>
</comment>
<protein>
    <recommendedName>
        <fullName evidence="3">histidine kinase</fullName>
        <ecNumber evidence="3">2.7.13.3</ecNumber>
    </recommendedName>
</protein>
<dbReference type="SMART" id="SM00388">
    <property type="entry name" value="HisKA"/>
    <property type="match status" value="1"/>
</dbReference>
<evidence type="ECO:0000256" key="12">
    <source>
        <dbReference type="SAM" id="Phobius"/>
    </source>
</evidence>
<dbReference type="InterPro" id="IPR005467">
    <property type="entry name" value="His_kinase_dom"/>
</dbReference>
<feature type="transmembrane region" description="Helical" evidence="12">
    <location>
        <begin position="16"/>
        <end position="38"/>
    </location>
</feature>
<dbReference type="InterPro" id="IPR033463">
    <property type="entry name" value="sCache_3"/>
</dbReference>
<dbReference type="SMART" id="SM00387">
    <property type="entry name" value="HATPase_c"/>
    <property type="match status" value="1"/>
</dbReference>
<sequence length="693" mass="77160">MKRLRRWLDVSIRRRLLWMACVPLLLFSAALIGLTAYWTSAYSDRQLYMKVRADLAVATRILDGLGNQQQARLAELAGSQALTTALQGDGARALDALLEETRIANQLDWLRSLGPDELPGHLGETLAAELRRGHPVQGLDALSPERLDAIDPLLPDRARLALRSTPRATPTERQVERNGLALRVLYPLHDPQGRLRLVLDAGRLLSRDPAPVDDIRDLIYGPGTLPESSEGTVTLFLGDVRVSTNVRLPNGERALGTRVSKQVARQVLERGEPFIDRAFVVSDWYIAAYDVLQDIHGQRIGMIYAGYPEAPFTRLYRDTLLQIAVTLALVMLFSLGLVLRGVERLAAPIRRMHRVIHGIREGDHLRIGELGSDDELAELAQEFDAMLDRLDAHRNELRRAAEQLERRVDDRTRALREKTRALEEHIDLLKQARTRLMTQEKLAALGELTAGIAHEINNPAAVILGHIELIEQQLGPDAAPVKEEIEMIIAQVERIRALIDNLLQYSRPGHPHPPRQLEDINDIVSRTETLVRHALDKRGQRLTIHLHARRRVECHSAQLQQVLINLIINAAQCGEAEQHIVITTRDIDRNHEPGVGIDIADQGPGIPEHLRERIFDPFFTTREAGSGLGLAICAGILRRNGGDISVTSTPGQGSVFHVWLPCRARPGDADEDTTRKLLEGLSDVAQSGSARAS</sequence>
<keyword evidence="4" id="KW-1003">Cell membrane</keyword>
<dbReference type="EMBL" id="FQUJ01000007">
    <property type="protein sequence ID" value="SHF13569.1"/>
    <property type="molecule type" value="Genomic_DNA"/>
</dbReference>
<dbReference type="PROSITE" id="PS50885">
    <property type="entry name" value="HAMP"/>
    <property type="match status" value="1"/>
</dbReference>
<organism evidence="15 16">
    <name type="scientific">Modicisalibacter ilicicola DSM 19980</name>
    <dbReference type="NCBI Taxonomy" id="1121942"/>
    <lineage>
        <taxon>Bacteria</taxon>
        <taxon>Pseudomonadati</taxon>
        <taxon>Pseudomonadota</taxon>
        <taxon>Gammaproteobacteria</taxon>
        <taxon>Oceanospirillales</taxon>
        <taxon>Halomonadaceae</taxon>
        <taxon>Modicisalibacter</taxon>
    </lineage>
</organism>
<dbReference type="PANTHER" id="PTHR43065:SF22">
    <property type="entry name" value="HISTIDINE KINASE"/>
    <property type="match status" value="1"/>
</dbReference>
<dbReference type="SUPFAM" id="SSF158472">
    <property type="entry name" value="HAMP domain-like"/>
    <property type="match status" value="1"/>
</dbReference>
<feature type="transmembrane region" description="Helical" evidence="12">
    <location>
        <begin position="320"/>
        <end position="342"/>
    </location>
</feature>
<dbReference type="InterPro" id="IPR003660">
    <property type="entry name" value="HAMP_dom"/>
</dbReference>
<feature type="coiled-coil region" evidence="11">
    <location>
        <begin position="376"/>
        <end position="435"/>
    </location>
</feature>
<evidence type="ECO:0000256" key="8">
    <source>
        <dbReference type="ARBA" id="ARBA00022777"/>
    </source>
</evidence>
<dbReference type="AlphaFoldDB" id="A0A1M4Z685"/>
<dbReference type="GO" id="GO:0000155">
    <property type="term" value="F:phosphorelay sensor kinase activity"/>
    <property type="evidence" value="ECO:0007669"/>
    <property type="project" value="InterPro"/>
</dbReference>
<dbReference type="Pfam" id="PF17202">
    <property type="entry name" value="sCache_3_3"/>
    <property type="match status" value="1"/>
</dbReference>
<dbReference type="OrthoDB" id="1931120at2"/>
<evidence type="ECO:0000259" key="14">
    <source>
        <dbReference type="PROSITE" id="PS50885"/>
    </source>
</evidence>
<dbReference type="STRING" id="1121942.SAMN02745148_01881"/>
<dbReference type="SUPFAM" id="SSF103190">
    <property type="entry name" value="Sensory domain-like"/>
    <property type="match status" value="1"/>
</dbReference>
<dbReference type="Pfam" id="PF02518">
    <property type="entry name" value="HATPase_c"/>
    <property type="match status" value="1"/>
</dbReference>
<keyword evidence="7 12" id="KW-0812">Transmembrane</keyword>
<dbReference type="InterPro" id="IPR036890">
    <property type="entry name" value="HATPase_C_sf"/>
</dbReference>
<dbReference type="SMART" id="SM00304">
    <property type="entry name" value="HAMP"/>
    <property type="match status" value="1"/>
</dbReference>
<evidence type="ECO:0000256" key="4">
    <source>
        <dbReference type="ARBA" id="ARBA00022475"/>
    </source>
</evidence>
<feature type="domain" description="Histidine kinase" evidence="13">
    <location>
        <begin position="451"/>
        <end position="664"/>
    </location>
</feature>
<dbReference type="InterPro" id="IPR029151">
    <property type="entry name" value="Sensor-like_sf"/>
</dbReference>
<keyword evidence="8 15" id="KW-0418">Kinase</keyword>
<keyword evidence="10 12" id="KW-0472">Membrane</keyword>
<keyword evidence="6" id="KW-0808">Transferase</keyword>
<evidence type="ECO:0000313" key="15">
    <source>
        <dbReference type="EMBL" id="SHF13569.1"/>
    </source>
</evidence>
<evidence type="ECO:0000256" key="5">
    <source>
        <dbReference type="ARBA" id="ARBA00022553"/>
    </source>
</evidence>
<evidence type="ECO:0000256" key="7">
    <source>
        <dbReference type="ARBA" id="ARBA00022692"/>
    </source>
</evidence>
<evidence type="ECO:0000256" key="11">
    <source>
        <dbReference type="SAM" id="Coils"/>
    </source>
</evidence>
<dbReference type="InterPro" id="IPR003594">
    <property type="entry name" value="HATPase_dom"/>
</dbReference>
<evidence type="ECO:0000256" key="9">
    <source>
        <dbReference type="ARBA" id="ARBA00022989"/>
    </source>
</evidence>
<dbReference type="PANTHER" id="PTHR43065">
    <property type="entry name" value="SENSOR HISTIDINE KINASE"/>
    <property type="match status" value="1"/>
</dbReference>
<dbReference type="GO" id="GO:0005886">
    <property type="term" value="C:plasma membrane"/>
    <property type="evidence" value="ECO:0007669"/>
    <property type="project" value="UniProtKB-SubCell"/>
</dbReference>
<dbReference type="Gene3D" id="1.10.287.130">
    <property type="match status" value="1"/>
</dbReference>
<dbReference type="PROSITE" id="PS50109">
    <property type="entry name" value="HIS_KIN"/>
    <property type="match status" value="1"/>
</dbReference>
<keyword evidence="9 12" id="KW-1133">Transmembrane helix</keyword>
<evidence type="ECO:0000256" key="2">
    <source>
        <dbReference type="ARBA" id="ARBA00004651"/>
    </source>
</evidence>
<reference evidence="15 16" key="1">
    <citation type="submission" date="2016-11" db="EMBL/GenBank/DDBJ databases">
        <authorList>
            <person name="Jaros S."/>
            <person name="Januszkiewicz K."/>
            <person name="Wedrychowicz H."/>
        </authorList>
    </citation>
    <scope>NUCLEOTIDE SEQUENCE [LARGE SCALE GENOMIC DNA]</scope>
    <source>
        <strain evidence="15 16">DSM 19980</strain>
    </source>
</reference>
<keyword evidence="11" id="KW-0175">Coiled coil</keyword>